<name>O66538_AQUAE</name>
<dbReference type="InterPro" id="IPR002201">
    <property type="entry name" value="Glyco_trans_9"/>
</dbReference>
<dbReference type="PANTHER" id="PTHR30160:SF1">
    <property type="entry name" value="LIPOPOLYSACCHARIDE 1,2-N-ACETYLGLUCOSAMINETRANSFERASE-RELATED"/>
    <property type="match status" value="1"/>
</dbReference>
<dbReference type="SUPFAM" id="SSF53756">
    <property type="entry name" value="UDP-Glycosyltransferase/glycogen phosphorylase"/>
    <property type="match status" value="1"/>
</dbReference>
<dbReference type="HOGENOM" id="CLU_038371_3_0_0"/>
<sequence>MKILIWQTAYLGDVVLATPLIQTLKKNFPDAKIGFVGRPFIKELFKDEEVELIPYSKKFKESFTVIRKIKNYDVVISPHRSMRTALILFFSGIKERIGFDRSDLPFLYTKLVPHRWELHEVDRNLELLKPLGVKEFIRETKLKMKEEEYRKILNKFNLKEKKYIVISPFSNFPLKEWSLKNWKELVRKLNTPVVITGTKEDEERSKEIDGKNVVNLVGKTSLREFMGVLKGAKFAISNDSSAVHVANAFRVPALTIYTATSPKYGFYPLIGEYIQNPAPCSPCSPNPKKCKTGTKECLYFPEPDYVLEKAIPYIKDL</sequence>
<dbReference type="PIR" id="G70313">
    <property type="entry name" value="G70313"/>
</dbReference>
<dbReference type="GO" id="GO:0009244">
    <property type="term" value="P:lipopolysaccharide core region biosynthetic process"/>
    <property type="evidence" value="ECO:0000318"/>
    <property type="project" value="GO_Central"/>
</dbReference>
<dbReference type="OrthoDB" id="9760688at2"/>
<dbReference type="KEGG" id="aae:aq_145"/>
<dbReference type="CDD" id="cd03789">
    <property type="entry name" value="GT9_LPS_heptosyltransferase"/>
    <property type="match status" value="1"/>
</dbReference>
<dbReference type="eggNOG" id="COG0859">
    <property type="taxonomic scope" value="Bacteria"/>
</dbReference>
<dbReference type="AlphaFoldDB" id="O66538"/>
<dbReference type="SMR" id="O66538"/>
<dbReference type="CAZy" id="GT9">
    <property type="family name" value="Glycosyltransferase Family 9"/>
</dbReference>
<dbReference type="RefSeq" id="WP_010880036.1">
    <property type="nucleotide sequence ID" value="NC_000918.1"/>
</dbReference>
<keyword evidence="1" id="KW-0328">Glycosyltransferase</keyword>
<evidence type="ECO:0000313" key="3">
    <source>
        <dbReference type="EMBL" id="AAC06484.1"/>
    </source>
</evidence>
<dbReference type="EnsemblBacteria" id="AAC06484">
    <property type="protein sequence ID" value="AAC06484"/>
    <property type="gene ID" value="aq_145"/>
</dbReference>
<keyword evidence="2" id="KW-0808">Transferase</keyword>
<dbReference type="PANTHER" id="PTHR30160">
    <property type="entry name" value="TETRAACYLDISACCHARIDE 4'-KINASE-RELATED"/>
    <property type="match status" value="1"/>
</dbReference>
<gene>
    <name evidence="3" type="primary">rfaC2</name>
    <name evidence="3" type="ordered locus">aq_145</name>
</gene>
<dbReference type="InParanoid" id="O66538"/>
<organism evidence="3 4">
    <name type="scientific">Aquifex aeolicus (strain VF5)</name>
    <dbReference type="NCBI Taxonomy" id="224324"/>
    <lineage>
        <taxon>Bacteria</taxon>
        <taxon>Pseudomonadati</taxon>
        <taxon>Aquificota</taxon>
        <taxon>Aquificia</taxon>
        <taxon>Aquificales</taxon>
        <taxon>Aquificaceae</taxon>
        <taxon>Aquifex</taxon>
    </lineage>
</organism>
<dbReference type="Pfam" id="PF01075">
    <property type="entry name" value="Glyco_transf_9"/>
    <property type="match status" value="1"/>
</dbReference>
<protein>
    <submittedName>
        <fullName evidence="3">ADP-heptose:LPS heptosyltransferase</fullName>
    </submittedName>
</protein>
<dbReference type="Proteomes" id="UP000000798">
    <property type="component" value="Chromosome"/>
</dbReference>
<dbReference type="Gene3D" id="3.40.50.2000">
    <property type="entry name" value="Glycogen Phosphorylase B"/>
    <property type="match status" value="2"/>
</dbReference>
<dbReference type="PATRIC" id="fig|224324.8.peg.122"/>
<evidence type="ECO:0000256" key="2">
    <source>
        <dbReference type="ARBA" id="ARBA00022679"/>
    </source>
</evidence>
<dbReference type="FunCoup" id="O66538">
    <property type="interactions" value="86"/>
</dbReference>
<proteinExistence type="predicted"/>
<dbReference type="InterPro" id="IPR051199">
    <property type="entry name" value="LPS_LOS_Heptosyltrfase"/>
</dbReference>
<dbReference type="GO" id="GO:0008713">
    <property type="term" value="F:ADP-heptose-lipopolysaccharide heptosyltransferase activity"/>
    <property type="evidence" value="ECO:0000318"/>
    <property type="project" value="GO_Central"/>
</dbReference>
<dbReference type="STRING" id="224324.aq_145"/>
<dbReference type="FunFam" id="3.40.50.2000:FF:000641">
    <property type="entry name" value="ADP-heptose:LPS heptosyltransferase"/>
    <property type="match status" value="1"/>
</dbReference>
<reference evidence="3 4" key="1">
    <citation type="journal article" date="1998" name="Nature">
        <title>The complete genome of the hyperthermophilic bacterium Aquifex aeolicus.</title>
        <authorList>
            <person name="Deckert G."/>
            <person name="Warren P.V."/>
            <person name="Gaasterland T."/>
            <person name="Young W.G."/>
            <person name="Lenox A.L."/>
            <person name="Graham D.E."/>
            <person name="Overbeek R."/>
            <person name="Snead M.A."/>
            <person name="Keller M."/>
            <person name="Aujay M."/>
            <person name="Huber R."/>
            <person name="Feldman R.A."/>
            <person name="Short J.M."/>
            <person name="Olson G.J."/>
            <person name="Swanson R.V."/>
        </authorList>
    </citation>
    <scope>NUCLEOTIDE SEQUENCE [LARGE SCALE GENOMIC DNA]</scope>
    <source>
        <strain evidence="3 4">VF5</strain>
    </source>
</reference>
<dbReference type="EMBL" id="AE000657">
    <property type="protein sequence ID" value="AAC06484.1"/>
    <property type="molecule type" value="Genomic_DNA"/>
</dbReference>
<evidence type="ECO:0000313" key="4">
    <source>
        <dbReference type="Proteomes" id="UP000000798"/>
    </source>
</evidence>
<evidence type="ECO:0000256" key="1">
    <source>
        <dbReference type="ARBA" id="ARBA00022676"/>
    </source>
</evidence>
<keyword evidence="4" id="KW-1185">Reference proteome</keyword>
<accession>O66538</accession>
<dbReference type="GO" id="GO:0005829">
    <property type="term" value="C:cytosol"/>
    <property type="evidence" value="ECO:0000318"/>
    <property type="project" value="GO_Central"/>
</dbReference>